<evidence type="ECO:0000259" key="4">
    <source>
        <dbReference type="Pfam" id="PF16403"/>
    </source>
</evidence>
<evidence type="ECO:0000256" key="3">
    <source>
        <dbReference type="SAM" id="SignalP"/>
    </source>
</evidence>
<protein>
    <recommendedName>
        <fullName evidence="4">Pesticidal crystal protein Cry22Aa Ig-like domain-containing protein</fullName>
    </recommendedName>
</protein>
<keyword evidence="2" id="KW-0472">Membrane</keyword>
<sequence length="958" mass="100310">MKNNKIKIIALFSAVFFLTTASVAFADDPIPPDITPPVITVLGDGSVSVTQNSAYIDTGATAADDIDGDITAQILTVNPVNVSIPGTYTVTYNVSDIAGNTAVQVARAVTVTPLTATVHLTVVTDTQVLYDSDETVSSCESSPNSGIFTVSGYCAVIQSGLANDWTWYGTDGFLNSLGGVANDFSNNMYMYWGWFGDLTYGETSLNAHTVTQGEHLLLNYNINPLKLTVSNSSPAQHDTVTFTLLQFGLDSNFNPVWIPATGGSVAINGISQTVGDDGTYSATVDSTDPYIISGNKTGFINSDTITLNPTAVTVNETVLIRNGDTIIYQGIIPLPTAGTVSITDNAGNAHLVNADSVLGILYSISQTNTEFSLSNLQYYISFNSLYLKCLTPEGSAPLCDNWQYVVNNNTPTTGMDLTLLSGGENIVLYFGNPHQIIFDKTTVNVNESFTATAQKYNYLDNIWGPLLEVTIGASQPNPNDPFNPTIITSAKVDVNGSVTLIISNAGTYDVGIAEDFYFPSYAVTVNAADSGGGGGGGGGGETITPPVFSVQNALNYLASVQGADGSFAGSSLYTDWAGIAIGAAGESGIIRTNILLYMNARNSIDSLLTENERRAIALLSLGQNPYSFNGTNYISAITNTFDGAQFGDSSLTNDDIFALIPLASAGYTANDEIITKDITFILGKQLSNGSWENSVDLTAAAVQALYPFNSTPGVSSALATAGPYLQNAQGNDGGWGNISSSSWAGQAMNVLGAEWTKNGKTILDYLSTQQATDGAALAPSETLQNRIWATSYAIPAALGKPWNLIMQPVSKPIAAPSGGGGGGSGGGSAGNNNTPATNPAATTADSDTISQNLPLAFPVNPTALQKTEEVKITVLPPAAINTQNPEPEPKIKTPAVATNVNTQTTQSPLQTDKTDTLIENNLAAALGNKGNSALVIPLVLSSGAFLSLMYFVARRFFG</sequence>
<feature type="compositionally biased region" description="Low complexity" evidence="1">
    <location>
        <begin position="830"/>
        <end position="844"/>
    </location>
</feature>
<dbReference type="InterPro" id="IPR032179">
    <property type="entry name" value="Cry22Aa_Ig-like"/>
</dbReference>
<name>A0A1G2IP87_9BACT</name>
<feature type="compositionally biased region" description="Gly residues" evidence="1">
    <location>
        <begin position="817"/>
        <end position="829"/>
    </location>
</feature>
<dbReference type="Proteomes" id="UP000178632">
    <property type="component" value="Unassembled WGS sequence"/>
</dbReference>
<feature type="domain" description="Pesticidal crystal protein Cry22Aa Ig-like" evidence="4">
    <location>
        <begin position="39"/>
        <end position="111"/>
    </location>
</feature>
<dbReference type="SUPFAM" id="SSF48239">
    <property type="entry name" value="Terpenoid cyclases/Protein prenyltransferases"/>
    <property type="match status" value="1"/>
</dbReference>
<dbReference type="CDD" id="cd00688">
    <property type="entry name" value="ISOPREN_C2_like"/>
    <property type="match status" value="1"/>
</dbReference>
<keyword evidence="2" id="KW-1133">Transmembrane helix</keyword>
<evidence type="ECO:0000313" key="5">
    <source>
        <dbReference type="EMBL" id="OGZ76575.1"/>
    </source>
</evidence>
<dbReference type="AlphaFoldDB" id="A0A1G2IP87"/>
<keyword evidence="2" id="KW-0812">Transmembrane</keyword>
<keyword evidence="3" id="KW-0732">Signal</keyword>
<dbReference type="Gene3D" id="2.60.40.10">
    <property type="entry name" value="Immunoglobulins"/>
    <property type="match status" value="1"/>
</dbReference>
<dbReference type="Pfam" id="PF16403">
    <property type="entry name" value="Bact_surface_Ig-like"/>
    <property type="match status" value="1"/>
</dbReference>
<organism evidence="5 6">
    <name type="scientific">Candidatus Staskawiczbacteria bacterium RIFCSPLOWO2_12_FULL_37_15</name>
    <dbReference type="NCBI Taxonomy" id="1802218"/>
    <lineage>
        <taxon>Bacteria</taxon>
        <taxon>Candidatus Staskawicziibacteriota</taxon>
    </lineage>
</organism>
<feature type="transmembrane region" description="Helical" evidence="2">
    <location>
        <begin position="934"/>
        <end position="953"/>
    </location>
</feature>
<accession>A0A1G2IP87</accession>
<evidence type="ECO:0000256" key="2">
    <source>
        <dbReference type="SAM" id="Phobius"/>
    </source>
</evidence>
<feature type="signal peptide" evidence="3">
    <location>
        <begin position="1"/>
        <end position="26"/>
    </location>
</feature>
<evidence type="ECO:0000313" key="6">
    <source>
        <dbReference type="Proteomes" id="UP000178632"/>
    </source>
</evidence>
<reference evidence="5 6" key="1">
    <citation type="journal article" date="2016" name="Nat. Commun.">
        <title>Thousands of microbial genomes shed light on interconnected biogeochemical processes in an aquifer system.</title>
        <authorList>
            <person name="Anantharaman K."/>
            <person name="Brown C.T."/>
            <person name="Hug L.A."/>
            <person name="Sharon I."/>
            <person name="Castelle C.J."/>
            <person name="Probst A.J."/>
            <person name="Thomas B.C."/>
            <person name="Singh A."/>
            <person name="Wilkins M.J."/>
            <person name="Karaoz U."/>
            <person name="Brodie E.L."/>
            <person name="Williams K.H."/>
            <person name="Hubbard S.S."/>
            <person name="Banfield J.F."/>
        </authorList>
    </citation>
    <scope>NUCLEOTIDE SEQUENCE [LARGE SCALE GENOMIC DNA]</scope>
</reference>
<dbReference type="InterPro" id="IPR008930">
    <property type="entry name" value="Terpenoid_cyclase/PrenylTrfase"/>
</dbReference>
<dbReference type="InterPro" id="IPR013783">
    <property type="entry name" value="Ig-like_fold"/>
</dbReference>
<dbReference type="EMBL" id="MHPE01000030">
    <property type="protein sequence ID" value="OGZ76575.1"/>
    <property type="molecule type" value="Genomic_DNA"/>
</dbReference>
<gene>
    <name evidence="5" type="ORF">A3G45_01720</name>
</gene>
<feature type="region of interest" description="Disordered" evidence="1">
    <location>
        <begin position="815"/>
        <end position="846"/>
    </location>
</feature>
<comment type="caution">
    <text evidence="5">The sequence shown here is derived from an EMBL/GenBank/DDBJ whole genome shotgun (WGS) entry which is preliminary data.</text>
</comment>
<dbReference type="Gene3D" id="1.50.10.20">
    <property type="match status" value="1"/>
</dbReference>
<proteinExistence type="predicted"/>
<evidence type="ECO:0000256" key="1">
    <source>
        <dbReference type="SAM" id="MobiDB-lite"/>
    </source>
</evidence>
<feature type="chain" id="PRO_5009583256" description="Pesticidal crystal protein Cry22Aa Ig-like domain-containing protein" evidence="3">
    <location>
        <begin position="27"/>
        <end position="958"/>
    </location>
</feature>